<evidence type="ECO:0000256" key="4">
    <source>
        <dbReference type="ARBA" id="ARBA00022679"/>
    </source>
</evidence>
<dbReference type="GO" id="GO:0006099">
    <property type="term" value="P:tricarboxylic acid cycle"/>
    <property type="evidence" value="ECO:0007669"/>
    <property type="project" value="UniProtKB-UniRule"/>
</dbReference>
<dbReference type="InterPro" id="IPR016142">
    <property type="entry name" value="Citrate_synth-like_lrg_a-sub"/>
</dbReference>
<dbReference type="InterPro" id="IPR010953">
    <property type="entry name" value="Citrate_synthase_typ-I"/>
</dbReference>
<dbReference type="Pfam" id="PF00285">
    <property type="entry name" value="Citrate_synt"/>
    <property type="match status" value="1"/>
</dbReference>
<evidence type="ECO:0000256" key="8">
    <source>
        <dbReference type="PIRSR" id="PIRSR001369-1"/>
    </source>
</evidence>
<evidence type="ECO:0000256" key="10">
    <source>
        <dbReference type="RuleBase" id="RU003406"/>
    </source>
</evidence>
<name>A0A239XQ88_9FLAO</name>
<dbReference type="AlphaFoldDB" id="A0A239XQ88"/>
<evidence type="ECO:0000256" key="5">
    <source>
        <dbReference type="ARBA" id="ARBA00049288"/>
    </source>
</evidence>
<proteinExistence type="inferred from homology"/>
<evidence type="ECO:0000313" key="14">
    <source>
        <dbReference type="Proteomes" id="UP000282297"/>
    </source>
</evidence>
<dbReference type="Gene3D" id="1.10.230.10">
    <property type="entry name" value="Cytochrome P450-Terp, domain 2"/>
    <property type="match status" value="1"/>
</dbReference>
<dbReference type="Gene3D" id="2.20.28.60">
    <property type="match status" value="1"/>
</dbReference>
<dbReference type="Proteomes" id="UP000282297">
    <property type="component" value="Chromosome"/>
</dbReference>
<dbReference type="InterPro" id="IPR002020">
    <property type="entry name" value="Citrate_synthase"/>
</dbReference>
<dbReference type="GO" id="GO:0036440">
    <property type="term" value="F:citrate synthase activity"/>
    <property type="evidence" value="ECO:0007669"/>
    <property type="project" value="UniProtKB-EC"/>
</dbReference>
<comment type="catalytic activity">
    <reaction evidence="5 9">
        <text>oxaloacetate + acetyl-CoA + H2O = citrate + CoA + H(+)</text>
        <dbReference type="Rhea" id="RHEA:16845"/>
        <dbReference type="ChEBI" id="CHEBI:15377"/>
        <dbReference type="ChEBI" id="CHEBI:15378"/>
        <dbReference type="ChEBI" id="CHEBI:16452"/>
        <dbReference type="ChEBI" id="CHEBI:16947"/>
        <dbReference type="ChEBI" id="CHEBI:57287"/>
        <dbReference type="ChEBI" id="CHEBI:57288"/>
        <dbReference type="EC" id="2.3.3.16"/>
    </reaction>
</comment>
<dbReference type="KEGG" id="ctak:4412677_01933"/>
<evidence type="ECO:0000256" key="1">
    <source>
        <dbReference type="ARBA" id="ARBA00004751"/>
    </source>
</evidence>
<dbReference type="RefSeq" id="WP_095072770.1">
    <property type="nucleotide sequence ID" value="NZ_CP034171.1"/>
</dbReference>
<dbReference type="InterPro" id="IPR024176">
    <property type="entry name" value="Citrate_synthase_bac-typ"/>
</dbReference>
<dbReference type="FunFam" id="1.10.230.10:FF:000002">
    <property type="entry name" value="Citrate synthase"/>
    <property type="match status" value="1"/>
</dbReference>
<accession>A0A239XQ88</accession>
<evidence type="ECO:0000256" key="2">
    <source>
        <dbReference type="ARBA" id="ARBA00010566"/>
    </source>
</evidence>
<reference evidence="14" key="3">
    <citation type="submission" date="2018-11" db="EMBL/GenBank/DDBJ databases">
        <title>Proposal to divide the Flavobacteriaceae and reorganize its genera based on Amino Acid Identity values calculated from whole genome sequences.</title>
        <authorList>
            <person name="Nicholson A.C."/>
            <person name="Gulvik C.A."/>
            <person name="Whitney A.M."/>
            <person name="Humrighouse B.W."/>
            <person name="Bell M."/>
            <person name="Holmes B."/>
            <person name="Steigerwalt A.B."/>
            <person name="Villarma A."/>
            <person name="Sheth M."/>
            <person name="Batra D."/>
            <person name="Pryor J."/>
            <person name="Bernardet J.-F."/>
            <person name="Hugo C."/>
            <person name="Kampfer P."/>
            <person name="Newman J.D."/>
            <person name="McQuiston J.R."/>
        </authorList>
    </citation>
    <scope>NUCLEOTIDE SEQUENCE [LARGE SCALE GENOMIC DNA]</scope>
    <source>
        <strain evidence="14">H4753</strain>
    </source>
</reference>
<dbReference type="PRINTS" id="PR00143">
    <property type="entry name" value="CITRTSNTHASE"/>
</dbReference>
<dbReference type="PANTHER" id="PTHR42871">
    <property type="entry name" value="CITRATE SYNTHASE"/>
    <property type="match status" value="1"/>
</dbReference>
<dbReference type="EMBL" id="LT906465">
    <property type="protein sequence ID" value="SNV48550.1"/>
    <property type="molecule type" value="Genomic_DNA"/>
</dbReference>
<keyword evidence="3 9" id="KW-0816">Tricarboxylic acid cycle</keyword>
<dbReference type="PANTHER" id="PTHR42871:SF1">
    <property type="entry name" value="CITRATE SYNTHASE"/>
    <property type="match status" value="1"/>
</dbReference>
<keyword evidence="13" id="KW-1185">Reference proteome</keyword>
<dbReference type="CDD" id="cd06114">
    <property type="entry name" value="EcCS_like"/>
    <property type="match status" value="1"/>
</dbReference>
<feature type="active site" evidence="8">
    <location>
        <position position="307"/>
    </location>
</feature>
<evidence type="ECO:0000256" key="7">
    <source>
        <dbReference type="PIRNR" id="PIRNR001369"/>
    </source>
</evidence>
<evidence type="ECO:0000256" key="3">
    <source>
        <dbReference type="ARBA" id="ARBA00022532"/>
    </source>
</evidence>
<evidence type="ECO:0000256" key="9">
    <source>
        <dbReference type="RuleBase" id="RU003370"/>
    </source>
</evidence>
<evidence type="ECO:0000313" key="12">
    <source>
        <dbReference type="EMBL" id="SNV48550.1"/>
    </source>
</evidence>
<reference evidence="12 13" key="1">
    <citation type="submission" date="2017-06" db="EMBL/GenBank/DDBJ databases">
        <authorList>
            <consortium name="Pathogen Informatics"/>
        </authorList>
    </citation>
    <scope>NUCLEOTIDE SEQUENCE [LARGE SCALE GENOMIC DNA]</scope>
    <source>
        <strain evidence="12 13">NCTC13490</strain>
    </source>
</reference>
<keyword evidence="4 7" id="KW-0808">Transferase</keyword>
<dbReference type="SUPFAM" id="SSF48256">
    <property type="entry name" value="Citrate synthase"/>
    <property type="match status" value="1"/>
</dbReference>
<dbReference type="NCBIfam" id="NF004126">
    <property type="entry name" value="PRK05614.1"/>
    <property type="match status" value="1"/>
</dbReference>
<dbReference type="UniPathway" id="UPA00223">
    <property type="reaction ID" value="UER00717"/>
</dbReference>
<dbReference type="InterPro" id="IPR016143">
    <property type="entry name" value="Citrate_synth-like_sm_a-sub"/>
</dbReference>
<organism evidence="12 13">
    <name type="scientific">Chryseobacterium taklimakanense</name>
    <dbReference type="NCBI Taxonomy" id="536441"/>
    <lineage>
        <taxon>Bacteria</taxon>
        <taxon>Pseudomonadati</taxon>
        <taxon>Bacteroidota</taxon>
        <taxon>Flavobacteriia</taxon>
        <taxon>Flavobacteriales</taxon>
        <taxon>Weeksellaceae</taxon>
        <taxon>Chryseobacterium group</taxon>
        <taxon>Chryseobacterium</taxon>
    </lineage>
</organism>
<gene>
    <name evidence="12" type="primary">gltA2</name>
    <name evidence="11" type="ORF">EIH08_10770</name>
    <name evidence="12" type="ORF">SAMEA4412677_01933</name>
</gene>
<dbReference type="InterPro" id="IPR036969">
    <property type="entry name" value="Citrate_synthase_sf"/>
</dbReference>
<protein>
    <recommendedName>
        <fullName evidence="6 7">Citrate synthase</fullName>
    </recommendedName>
</protein>
<dbReference type="InterPro" id="IPR019810">
    <property type="entry name" value="Citrate_synthase_AS"/>
</dbReference>
<evidence type="ECO:0000313" key="13">
    <source>
        <dbReference type="Proteomes" id="UP000215196"/>
    </source>
</evidence>
<keyword evidence="12" id="KW-0012">Acyltransferase</keyword>
<feature type="active site" evidence="8">
    <location>
        <position position="364"/>
    </location>
</feature>
<sequence length="428" mass="48106">MSDNKVILNYDGKAFEYPIVDSTIGDRGIDISKLRDQTGLITLDLGYKNTGATLSEITYLDGDVGELYYRGYPIEQIAEKSNFTEVMYLLLHGELPTQEQFAKFDEGIKKYNYVAEEMKKIIDAFPRSAHPMGVLSSLTSALVAFNPKAVDVTSKEDMDHAAEMLIAKFAHLAAWTYRKTKGLSLNHGDNSLNYVENFYRMTFKMPNQQFEINPVVVDALDKLLILHADHEQNCSTSTVRMVGSAHTGLFASVSAGVSALWGPLHGGANQAVIEMLEMIEADGGDVAKYVAKAKNKEDNFRLMGFGHRVYKNFDPRAKIIKKAADDILDALGIDDKALDIAMQLERVALEDDYFVERKLYPNVDFYSGIIYRALGIPTEMFTVMFALGRLPGWISQWKEMRLKGDPIGRPRQVYQGAQKRDYVAMENR</sequence>
<evidence type="ECO:0000313" key="11">
    <source>
        <dbReference type="EMBL" id="AZI21115.1"/>
    </source>
</evidence>
<dbReference type="Gene3D" id="1.10.580.10">
    <property type="entry name" value="Citrate Synthase, domain 1"/>
    <property type="match status" value="1"/>
</dbReference>
<comment type="similarity">
    <text evidence="2 7 10">Belongs to the citrate synthase family.</text>
</comment>
<comment type="pathway">
    <text evidence="1 9">Carbohydrate metabolism; tricarboxylic acid cycle; isocitrate from oxaloacetate: step 1/2.</text>
</comment>
<evidence type="ECO:0000256" key="6">
    <source>
        <dbReference type="NCBIfam" id="TIGR01798"/>
    </source>
</evidence>
<dbReference type="OrthoDB" id="9800864at2"/>
<dbReference type="EMBL" id="CP034171">
    <property type="protein sequence ID" value="AZI21115.1"/>
    <property type="molecule type" value="Genomic_DNA"/>
</dbReference>
<dbReference type="PROSITE" id="PS00480">
    <property type="entry name" value="CITRATE_SYNTHASE"/>
    <property type="match status" value="1"/>
</dbReference>
<dbReference type="GO" id="GO:0005737">
    <property type="term" value="C:cytoplasm"/>
    <property type="evidence" value="ECO:0007669"/>
    <property type="project" value="InterPro"/>
</dbReference>
<dbReference type="NCBIfam" id="TIGR01798">
    <property type="entry name" value="cit_synth_I"/>
    <property type="match status" value="1"/>
</dbReference>
<reference evidence="11" key="2">
    <citation type="submission" date="2018-11" db="EMBL/GenBank/DDBJ databases">
        <title>Proposal to divide the Flavobacteriaceae and reorganize its genera based on Amino Acid Identity values calculated from whole genome sequences.</title>
        <authorList>
            <person name="Nicholson A.C."/>
            <person name="Gulvik C.A."/>
            <person name="Whitney A.M."/>
            <person name="Humrighouse B.W."/>
            <person name="Bell M."/>
            <person name="Holmes B."/>
            <person name="Steigerwalt A."/>
            <person name="Villarma A."/>
            <person name="Sheth M."/>
            <person name="Batra D."/>
            <person name="Pryor J."/>
            <person name="Bernardet J.-F."/>
            <person name="Hugo C."/>
            <person name="Kampfer P."/>
            <person name="Newman J."/>
            <person name="Mcquiston J.R."/>
        </authorList>
    </citation>
    <scope>NUCLEOTIDE SEQUENCE</scope>
    <source>
        <strain evidence="11">H4753</strain>
    </source>
</reference>
<dbReference type="PIRSF" id="PIRSF001369">
    <property type="entry name" value="Citrate_synth"/>
    <property type="match status" value="1"/>
</dbReference>
<dbReference type="Proteomes" id="UP000215196">
    <property type="component" value="Chromosome 1"/>
</dbReference>